<dbReference type="GO" id="GO:0005634">
    <property type="term" value="C:nucleus"/>
    <property type="evidence" value="ECO:0007669"/>
    <property type="project" value="UniProtKB-SubCell"/>
</dbReference>
<dbReference type="PANTHER" id="PTHR47338:SF10">
    <property type="entry name" value="TRANSCRIPTION FACTOR DOMAIN-CONTAINING PROTEIN-RELATED"/>
    <property type="match status" value="1"/>
</dbReference>
<evidence type="ECO:0000256" key="3">
    <source>
        <dbReference type="ARBA" id="ARBA00023015"/>
    </source>
</evidence>
<evidence type="ECO:0000256" key="7">
    <source>
        <dbReference type="SAM" id="MobiDB-lite"/>
    </source>
</evidence>
<evidence type="ECO:0000256" key="4">
    <source>
        <dbReference type="ARBA" id="ARBA00023125"/>
    </source>
</evidence>
<feature type="domain" description="Zn(2)-C6 fungal-type" evidence="8">
    <location>
        <begin position="29"/>
        <end position="59"/>
    </location>
</feature>
<dbReference type="GO" id="GO:0009893">
    <property type="term" value="P:positive regulation of metabolic process"/>
    <property type="evidence" value="ECO:0007669"/>
    <property type="project" value="UniProtKB-ARBA"/>
</dbReference>
<dbReference type="GO" id="GO:0000981">
    <property type="term" value="F:DNA-binding transcription factor activity, RNA polymerase II-specific"/>
    <property type="evidence" value="ECO:0007669"/>
    <property type="project" value="InterPro"/>
</dbReference>
<proteinExistence type="predicted"/>
<dbReference type="Proteomes" id="UP000235023">
    <property type="component" value="Unassembled WGS sequence"/>
</dbReference>
<dbReference type="Pfam" id="PF04082">
    <property type="entry name" value="Fungal_trans"/>
    <property type="match status" value="1"/>
</dbReference>
<dbReference type="Pfam" id="PF00172">
    <property type="entry name" value="Zn_clus"/>
    <property type="match status" value="1"/>
</dbReference>
<dbReference type="SMART" id="SM00066">
    <property type="entry name" value="GAL4"/>
    <property type="match status" value="1"/>
</dbReference>
<dbReference type="Gene3D" id="4.10.240.10">
    <property type="entry name" value="Zn(2)-C6 fungal-type DNA-binding domain"/>
    <property type="match status" value="1"/>
</dbReference>
<dbReference type="EMBL" id="KZ559524">
    <property type="protein sequence ID" value="PLN82768.1"/>
    <property type="molecule type" value="Genomic_DNA"/>
</dbReference>
<dbReference type="GO" id="GO:0008270">
    <property type="term" value="F:zinc ion binding"/>
    <property type="evidence" value="ECO:0007669"/>
    <property type="project" value="InterPro"/>
</dbReference>
<gene>
    <name evidence="9" type="ORF">BDW42DRAFT_184610</name>
</gene>
<evidence type="ECO:0000313" key="9">
    <source>
        <dbReference type="EMBL" id="PLN82768.1"/>
    </source>
</evidence>
<dbReference type="PANTHER" id="PTHR47338">
    <property type="entry name" value="ZN(II)2CYS6 TRANSCRIPTION FACTOR (EUROFUNG)-RELATED"/>
    <property type="match status" value="1"/>
</dbReference>
<organism evidence="9 10">
    <name type="scientific">Aspergillus taichungensis</name>
    <dbReference type="NCBI Taxonomy" id="482145"/>
    <lineage>
        <taxon>Eukaryota</taxon>
        <taxon>Fungi</taxon>
        <taxon>Dikarya</taxon>
        <taxon>Ascomycota</taxon>
        <taxon>Pezizomycotina</taxon>
        <taxon>Eurotiomycetes</taxon>
        <taxon>Eurotiomycetidae</taxon>
        <taxon>Eurotiales</taxon>
        <taxon>Aspergillaceae</taxon>
        <taxon>Aspergillus</taxon>
        <taxon>Aspergillus subgen. Circumdati</taxon>
    </lineage>
</organism>
<evidence type="ECO:0000256" key="5">
    <source>
        <dbReference type="ARBA" id="ARBA00023163"/>
    </source>
</evidence>
<evidence type="ECO:0000256" key="6">
    <source>
        <dbReference type="ARBA" id="ARBA00023242"/>
    </source>
</evidence>
<evidence type="ECO:0000256" key="2">
    <source>
        <dbReference type="ARBA" id="ARBA00022723"/>
    </source>
</evidence>
<dbReference type="InterPro" id="IPR050815">
    <property type="entry name" value="TF_fung"/>
</dbReference>
<evidence type="ECO:0000259" key="8">
    <source>
        <dbReference type="PROSITE" id="PS50048"/>
    </source>
</evidence>
<dbReference type="GO" id="GO:0003677">
    <property type="term" value="F:DNA binding"/>
    <property type="evidence" value="ECO:0007669"/>
    <property type="project" value="UniProtKB-KW"/>
</dbReference>
<dbReference type="GO" id="GO:0006351">
    <property type="term" value="P:DNA-templated transcription"/>
    <property type="evidence" value="ECO:0007669"/>
    <property type="project" value="InterPro"/>
</dbReference>
<keyword evidence="10" id="KW-1185">Reference proteome</keyword>
<dbReference type="InterPro" id="IPR007219">
    <property type="entry name" value="XnlR_reg_dom"/>
</dbReference>
<keyword evidence="4" id="KW-0238">DNA-binding</keyword>
<keyword evidence="2" id="KW-0479">Metal-binding</keyword>
<dbReference type="AlphaFoldDB" id="A0A2J5HZH4"/>
<dbReference type="InterPro" id="IPR036864">
    <property type="entry name" value="Zn2-C6_fun-type_DNA-bd_sf"/>
</dbReference>
<keyword evidence="5" id="KW-0804">Transcription</keyword>
<evidence type="ECO:0000313" key="10">
    <source>
        <dbReference type="Proteomes" id="UP000235023"/>
    </source>
</evidence>
<reference evidence="10" key="1">
    <citation type="submission" date="2017-12" db="EMBL/GenBank/DDBJ databases">
        <authorList>
            <consortium name="DOE Joint Genome Institute"/>
            <person name="Mondo S.J."/>
            <person name="Kjaerbolling I."/>
            <person name="Vesth T.C."/>
            <person name="Frisvad J.C."/>
            <person name="Nybo J.L."/>
            <person name="Theobald S."/>
            <person name="Kuo A."/>
            <person name="Bowyer P."/>
            <person name="Matsuda Y."/>
            <person name="Lyhne E.K."/>
            <person name="Kogle M.E."/>
            <person name="Clum A."/>
            <person name="Lipzen A."/>
            <person name="Salamov A."/>
            <person name="Ngan C.Y."/>
            <person name="Daum C."/>
            <person name="Chiniquy J."/>
            <person name="Barry K."/>
            <person name="LaButti K."/>
            <person name="Haridas S."/>
            <person name="Simmons B.A."/>
            <person name="Magnuson J.K."/>
            <person name="Mortensen U.H."/>
            <person name="Larsen T.O."/>
            <person name="Grigoriev I.V."/>
            <person name="Baker S.E."/>
            <person name="Andersen M.R."/>
            <person name="Nordberg H.P."/>
            <person name="Cantor M.N."/>
            <person name="Hua S.X."/>
        </authorList>
    </citation>
    <scope>NUCLEOTIDE SEQUENCE [LARGE SCALE GENOMIC DNA]</scope>
    <source>
        <strain evidence="10">IBT 19404</strain>
    </source>
</reference>
<sequence length="653" mass="72956">MYPASLSTASPVEPTVQIITNPSYLKRTTCDLCRERKVRCDRGKPQCGRCKRIGQTCTYPSAGGEVARINSELRSLQSRLRHVEYKLQKQDISFPVEPIGPVLSSRFTDSAPYTPHFTSTSDTTLGDVVIPPDMESWDHAMDFDSLDGLLDQDIPSGSNRQCESLDPGEPPPITSGVYDPTIWPVGRPHIDQSNVQQSVHSDLRNEVGDIPPAMMEQLFHQYLDFVHRHMPLIDTTEFLRNTAYATPHQHQGLKYAVAMAGASAHKTTLHLEQQCYVAARSHLEMAEMHMGNSTVLNLETVQTLILIARYEFTRNHATRAILTMARLLQLVRLLELDNLDREEPQGSPSQRASKNDESRTTLWIAYALNCHSSTIFPRCEPLDVDTIHTALPCDWKEREREPHQIFLSKAVTHPQNDALSTLAIFILAMRLAASTEKHHRMTTANASGTGAADYNFCLAHERIESTIGMILSTLSRRSLQTESDKVLRVLSLVVTFGARITLYKAATVNAQKAPFLSPVIGESQKMGVLDANAMCDVLLQADVLTPSHIPIYCATSLFLMRPLSLAAEIQLCVLRSATQGSGVGVYYMNREIRHSMEVICRAMEAFQEGMGQYDDGIRACREYLDRTHFGERFSANFEDNGRSLRTAADGSFE</sequence>
<comment type="subcellular location">
    <subcellularLocation>
        <location evidence="1">Nucleus</location>
    </subcellularLocation>
</comment>
<dbReference type="CDD" id="cd00067">
    <property type="entry name" value="GAL4"/>
    <property type="match status" value="1"/>
</dbReference>
<protein>
    <recommendedName>
        <fullName evidence="8">Zn(2)-C6 fungal-type domain-containing protein</fullName>
    </recommendedName>
</protein>
<dbReference type="InterPro" id="IPR001138">
    <property type="entry name" value="Zn2Cys6_DnaBD"/>
</dbReference>
<dbReference type="CDD" id="cd12148">
    <property type="entry name" value="fungal_TF_MHR"/>
    <property type="match status" value="1"/>
</dbReference>
<keyword evidence="3" id="KW-0805">Transcription regulation</keyword>
<name>A0A2J5HZH4_9EURO</name>
<keyword evidence="6" id="KW-0539">Nucleus</keyword>
<feature type="region of interest" description="Disordered" evidence="7">
    <location>
        <begin position="154"/>
        <end position="173"/>
    </location>
</feature>
<dbReference type="PROSITE" id="PS50048">
    <property type="entry name" value="ZN2_CY6_FUNGAL_2"/>
    <property type="match status" value="1"/>
</dbReference>
<dbReference type="PROSITE" id="PS00463">
    <property type="entry name" value="ZN2_CY6_FUNGAL_1"/>
    <property type="match status" value="1"/>
</dbReference>
<dbReference type="SUPFAM" id="SSF57701">
    <property type="entry name" value="Zn2/Cys6 DNA-binding domain"/>
    <property type="match status" value="1"/>
</dbReference>
<dbReference type="OrthoDB" id="4356994at2759"/>
<evidence type="ECO:0000256" key="1">
    <source>
        <dbReference type="ARBA" id="ARBA00004123"/>
    </source>
</evidence>
<accession>A0A2J5HZH4</accession>